<reference evidence="2 3" key="2">
    <citation type="submission" date="2018-12" db="EMBL/GenBank/DDBJ databases">
        <title>Nakamurella antarcticus sp. nov., isolated from Antarctica South Shetland Islands soil.</title>
        <authorList>
            <person name="Peng F."/>
        </authorList>
    </citation>
    <scope>NUCLEOTIDE SEQUENCE [LARGE SCALE GENOMIC DNA]</scope>
    <source>
        <strain evidence="2 3">S14-144</strain>
    </source>
</reference>
<feature type="transmembrane region" description="Helical" evidence="1">
    <location>
        <begin position="20"/>
        <end position="49"/>
    </location>
</feature>
<keyword evidence="1" id="KW-0472">Membrane</keyword>
<dbReference type="AlphaFoldDB" id="A0A3G8ZW93"/>
<evidence type="ECO:0000313" key="2">
    <source>
        <dbReference type="EMBL" id="AZI57931.1"/>
    </source>
</evidence>
<keyword evidence="3" id="KW-1185">Reference proteome</keyword>
<keyword evidence="1" id="KW-1133">Transmembrane helix</keyword>
<name>A0A3G8ZW93_9ACTN</name>
<dbReference type="SUPFAM" id="SSF81442">
    <property type="entry name" value="Cytochrome c oxidase subunit I-like"/>
    <property type="match status" value="1"/>
</dbReference>
<dbReference type="EMBL" id="CP034170">
    <property type="protein sequence ID" value="AZI57931.1"/>
    <property type="molecule type" value="Genomic_DNA"/>
</dbReference>
<gene>
    <name evidence="2" type="ORF">EH165_07040</name>
</gene>
<organism evidence="2 3">
    <name type="scientific">Nakamurella antarctica</name>
    <dbReference type="NCBI Taxonomy" id="1902245"/>
    <lineage>
        <taxon>Bacteria</taxon>
        <taxon>Bacillati</taxon>
        <taxon>Actinomycetota</taxon>
        <taxon>Actinomycetes</taxon>
        <taxon>Nakamurellales</taxon>
        <taxon>Nakamurellaceae</taxon>
        <taxon>Nakamurella</taxon>
    </lineage>
</organism>
<protein>
    <submittedName>
        <fullName evidence="2">Uncharacterized protein</fullName>
    </submittedName>
</protein>
<feature type="transmembrane region" description="Helical" evidence="1">
    <location>
        <begin position="69"/>
        <end position="92"/>
    </location>
</feature>
<accession>A0A3G8ZW93</accession>
<dbReference type="RefSeq" id="WP_124798797.1">
    <property type="nucleotide sequence ID" value="NZ_CP034170.1"/>
</dbReference>
<dbReference type="InterPro" id="IPR036927">
    <property type="entry name" value="Cyt_c_oxase-like_su1_sf"/>
</dbReference>
<dbReference type="KEGG" id="nak:EH165_07040"/>
<dbReference type="Proteomes" id="UP000268084">
    <property type="component" value="Chromosome"/>
</dbReference>
<keyword evidence="1" id="KW-0812">Transmembrane</keyword>
<sequence length="97" mass="10525">MAFQDRSKSMRSWWKRNGLVVAASITVVVGSVVYLLAPTPLPTFVWTAYAPLSSNPDYSQPTYFTDQHLIGAVLAVLGLIMLAGAVGFRLGLTKRAP</sequence>
<evidence type="ECO:0000256" key="1">
    <source>
        <dbReference type="SAM" id="Phobius"/>
    </source>
</evidence>
<proteinExistence type="predicted"/>
<evidence type="ECO:0000313" key="3">
    <source>
        <dbReference type="Proteomes" id="UP000268084"/>
    </source>
</evidence>
<reference evidence="2 3" key="1">
    <citation type="submission" date="2018-11" db="EMBL/GenBank/DDBJ databases">
        <authorList>
            <person name="Da X."/>
        </authorList>
    </citation>
    <scope>NUCLEOTIDE SEQUENCE [LARGE SCALE GENOMIC DNA]</scope>
    <source>
        <strain evidence="2 3">S14-144</strain>
    </source>
</reference>